<dbReference type="PROSITE" id="PS51387">
    <property type="entry name" value="FAD_PCMH"/>
    <property type="match status" value="1"/>
</dbReference>
<reference evidence="11 12" key="1">
    <citation type="submission" date="2018-08" db="EMBL/GenBank/DDBJ databases">
        <title>Whole genome sequence analysis of Dermacoccus abyssi bacteria isolated from Deep Mariana trench Micromonospora spp reveals genes involved in the environmental adaptation and production of secondary metabolites.</title>
        <authorList>
            <person name="Abdel-Mageed W.M."/>
            <person name="Lehri B."/>
            <person name="Nouioui I."/>
            <person name="Goodfellow I."/>
            <person name="Jaspars M."/>
            <person name="Karlyshev A."/>
        </authorList>
    </citation>
    <scope>NUCLEOTIDE SEQUENCE [LARGE SCALE GENOMIC DNA]</scope>
    <source>
        <strain evidence="11 12">MT1.1</strain>
    </source>
</reference>
<dbReference type="GO" id="GO:0071949">
    <property type="term" value="F:FAD binding"/>
    <property type="evidence" value="ECO:0007669"/>
    <property type="project" value="InterPro"/>
</dbReference>
<dbReference type="Gene3D" id="3.30.465.10">
    <property type="match status" value="1"/>
</dbReference>
<evidence type="ECO:0000256" key="1">
    <source>
        <dbReference type="ARBA" id="ARBA00008000"/>
    </source>
</evidence>
<dbReference type="InterPro" id="IPR016169">
    <property type="entry name" value="FAD-bd_PCMH_sub2"/>
</dbReference>
<dbReference type="Gene3D" id="1.10.45.10">
    <property type="entry name" value="Vanillyl-alcohol Oxidase, Chain A, domain 4"/>
    <property type="match status" value="1"/>
</dbReference>
<dbReference type="SUPFAM" id="SSF56176">
    <property type="entry name" value="FAD-binding/transporter-associated domain-like"/>
    <property type="match status" value="1"/>
</dbReference>
<dbReference type="Proteomes" id="UP000285376">
    <property type="component" value="Unassembled WGS sequence"/>
</dbReference>
<keyword evidence="2" id="KW-0285">Flavoprotein</keyword>
<evidence type="ECO:0000256" key="4">
    <source>
        <dbReference type="ARBA" id="ARBA00023002"/>
    </source>
</evidence>
<name>A0A417Z1M1_9MICO</name>
<keyword evidence="4" id="KW-0560">Oxidoreductase</keyword>
<evidence type="ECO:0000313" key="12">
    <source>
        <dbReference type="Proteomes" id="UP000285376"/>
    </source>
</evidence>
<feature type="active site" description="Proton donor/acceptor" evidence="5">
    <location>
        <position position="471"/>
    </location>
</feature>
<dbReference type="InterPro" id="IPR016167">
    <property type="entry name" value="FAD-bd_PCMH_sub1"/>
</dbReference>
<dbReference type="Pfam" id="PF02913">
    <property type="entry name" value="FAD-oxidase_C"/>
    <property type="match status" value="1"/>
</dbReference>
<proteinExistence type="inferred from homology"/>
<dbReference type="InterPro" id="IPR006094">
    <property type="entry name" value="Oxid_FAD_bind_N"/>
</dbReference>
<evidence type="ECO:0000256" key="6">
    <source>
        <dbReference type="PIRSR" id="PIRSR625650-2"/>
    </source>
</evidence>
<evidence type="ECO:0000256" key="8">
    <source>
        <dbReference type="PIRSR" id="PIRSR625650-4"/>
    </source>
</evidence>
<evidence type="ECO:0000256" key="5">
    <source>
        <dbReference type="PIRSR" id="PIRSR625650-1"/>
    </source>
</evidence>
<dbReference type="InterPro" id="IPR016166">
    <property type="entry name" value="FAD-bd_PCMH"/>
</dbReference>
<dbReference type="PANTHER" id="PTHR46568">
    <property type="entry name" value="ALKYLDIHYDROXYACETONEPHOSPHATE SYNTHASE, PEROXISOMAL"/>
    <property type="match status" value="1"/>
</dbReference>
<dbReference type="EMBL" id="QWLM01000025">
    <property type="protein sequence ID" value="RHW43687.1"/>
    <property type="molecule type" value="Genomic_DNA"/>
</dbReference>
<sequence>MANLLTQLPQRSIWHGWGDPEAKSVLPGYVWRALKLVRGVEPAAVNTSPVALDDVRLPEPAIDADALEALRSAVGAEHVSTERLDRVEHAGGKSYPDLYRLRAGDGSHAPDAVVFPGTSDEVVAVLRACAAHDVAVVPFGGGTSVVGGVDPVRGRFAAVISLDLRRLNRLLDLDETSMTAVLQPGMRGPEVEAALEPHGLTLGHFPQSFQQATVGGFLVTRSSGQASSGYGRFEENVVAVKLATPEGELSLGGRTPTSATAVGPKLIDVLIGSEGTLGVITEVTMQVHPAPTESEQATWAFPTFEQGLTAFRRLAQELGHGVMPDVSRLSDVEESLIVLAQASTGIPAMGYLGLRGMKHPCLGVFQWEDTDVADLAARRKRAERILKAEGGRKAPSSIAEHWMSHRFRGPYQRDHLMDRGIFVETLETATMWSNIPHLYAKVVEAIHASVGEKAVVQAHVSHLYDGGASLYFTFFSAAETDPLAQWSRVKCTVGDAIAAAGGTISHHHAVGTDHRPWVGEEIGDLGVRILRAVKNELDPSGILNPGKLLPDAGNTPDSAASPGPAERD</sequence>
<evidence type="ECO:0000313" key="11">
    <source>
        <dbReference type="EMBL" id="RHW43687.1"/>
    </source>
</evidence>
<dbReference type="SUPFAM" id="SSF55103">
    <property type="entry name" value="FAD-linked oxidases, C-terminal domain"/>
    <property type="match status" value="1"/>
</dbReference>
<dbReference type="GO" id="GO:0016491">
    <property type="term" value="F:oxidoreductase activity"/>
    <property type="evidence" value="ECO:0007669"/>
    <property type="project" value="UniProtKB-KW"/>
</dbReference>
<feature type="binding site" evidence="7">
    <location>
        <begin position="274"/>
        <end position="280"/>
    </location>
    <ligand>
        <name>FAD</name>
        <dbReference type="ChEBI" id="CHEBI:57692"/>
    </ligand>
</feature>
<dbReference type="InterPro" id="IPR016164">
    <property type="entry name" value="FAD-linked_Oxase-like_C"/>
</dbReference>
<organism evidence="11 12">
    <name type="scientific">Dermacoccus abyssi</name>
    <dbReference type="NCBI Taxonomy" id="322596"/>
    <lineage>
        <taxon>Bacteria</taxon>
        <taxon>Bacillati</taxon>
        <taxon>Actinomycetota</taxon>
        <taxon>Actinomycetes</taxon>
        <taxon>Micrococcales</taxon>
        <taxon>Dermacoccaceae</taxon>
        <taxon>Dermacoccus</taxon>
    </lineage>
</organism>
<evidence type="ECO:0000256" key="3">
    <source>
        <dbReference type="ARBA" id="ARBA00022827"/>
    </source>
</evidence>
<evidence type="ECO:0000256" key="9">
    <source>
        <dbReference type="SAM" id="MobiDB-lite"/>
    </source>
</evidence>
<comment type="caution">
    <text evidence="11">The sequence shown here is derived from an EMBL/GenBank/DDBJ whole genome shotgun (WGS) entry which is preliminary data.</text>
</comment>
<keyword evidence="3 7" id="KW-0274">FAD</keyword>
<evidence type="ECO:0000256" key="7">
    <source>
        <dbReference type="PIRSR" id="PIRSR625650-3"/>
    </source>
</evidence>
<dbReference type="Pfam" id="PF01565">
    <property type="entry name" value="FAD_binding_4"/>
    <property type="match status" value="1"/>
</dbReference>
<dbReference type="PANTHER" id="PTHR46568:SF1">
    <property type="entry name" value="ALKYLDIHYDROXYACETONEPHOSPHATE SYNTHASE, PEROXISOMAL"/>
    <property type="match status" value="1"/>
</dbReference>
<dbReference type="InterPro" id="IPR004113">
    <property type="entry name" value="FAD-bd_oxidored_4_C"/>
</dbReference>
<dbReference type="Gene3D" id="3.30.300.330">
    <property type="match status" value="1"/>
</dbReference>
<comment type="cofactor">
    <cofactor evidence="7">
        <name>FAD</name>
        <dbReference type="ChEBI" id="CHEBI:57692"/>
    </cofactor>
</comment>
<dbReference type="GO" id="GO:0008609">
    <property type="term" value="F:alkylglycerone-phosphate synthase activity"/>
    <property type="evidence" value="ECO:0007669"/>
    <property type="project" value="InterPro"/>
</dbReference>
<dbReference type="InterPro" id="IPR016171">
    <property type="entry name" value="Vanillyl_alc_oxidase_C-sub2"/>
</dbReference>
<dbReference type="InterPro" id="IPR036318">
    <property type="entry name" value="FAD-bd_PCMH-like_sf"/>
</dbReference>
<accession>A0A417Z1M1</accession>
<protein>
    <submittedName>
        <fullName evidence="11">FAD-binding oxidoreductase</fullName>
    </submittedName>
</protein>
<dbReference type="InterPro" id="IPR025650">
    <property type="entry name" value="Alkyl-DHAP_Synthase"/>
</dbReference>
<feature type="region of interest" description="Disordered" evidence="9">
    <location>
        <begin position="543"/>
        <end position="568"/>
    </location>
</feature>
<dbReference type="RefSeq" id="WP_118915053.1">
    <property type="nucleotide sequence ID" value="NZ_CBCRVH010000024.1"/>
</dbReference>
<feature type="binding site" evidence="6">
    <location>
        <position position="413"/>
    </location>
    <ligand>
        <name>substrate</name>
    </ligand>
</feature>
<feature type="binding site" evidence="7">
    <location>
        <begin position="220"/>
        <end position="223"/>
    </location>
    <ligand>
        <name>FAD</name>
        <dbReference type="ChEBI" id="CHEBI:57692"/>
    </ligand>
</feature>
<evidence type="ECO:0000259" key="10">
    <source>
        <dbReference type="PROSITE" id="PS51387"/>
    </source>
</evidence>
<feature type="binding site" evidence="7">
    <location>
        <begin position="138"/>
        <end position="144"/>
    </location>
    <ligand>
        <name>FAD</name>
        <dbReference type="ChEBI" id="CHEBI:57692"/>
    </ligand>
</feature>
<gene>
    <name evidence="11" type="ORF">D1832_14375</name>
</gene>
<dbReference type="AlphaFoldDB" id="A0A417Z1M1"/>
<feature type="site" description="Important for enzyme activity" evidence="8">
    <location>
        <position position="328"/>
    </location>
</feature>
<evidence type="ECO:0000256" key="2">
    <source>
        <dbReference type="ARBA" id="ARBA00022630"/>
    </source>
</evidence>
<dbReference type="Gene3D" id="3.30.70.3450">
    <property type="match status" value="1"/>
</dbReference>
<dbReference type="Gene3D" id="3.30.43.10">
    <property type="entry name" value="Uridine Diphospho-n-acetylenolpyruvylglucosamine Reductase, domain 2"/>
    <property type="match status" value="1"/>
</dbReference>
<feature type="domain" description="FAD-binding PCMH-type" evidence="10">
    <location>
        <begin position="106"/>
        <end position="290"/>
    </location>
</feature>
<comment type="similarity">
    <text evidence="1">Belongs to the FAD-binding oxidoreductase/transferase type 4 family.</text>
</comment>
<dbReference type="GO" id="GO:0008610">
    <property type="term" value="P:lipid biosynthetic process"/>
    <property type="evidence" value="ECO:0007669"/>
    <property type="project" value="InterPro"/>
</dbReference>